<dbReference type="InterPro" id="IPR020103">
    <property type="entry name" value="PsdUridine_synth_cat_dom_sf"/>
</dbReference>
<dbReference type="PANTHER" id="PTHR13767:SF2">
    <property type="entry name" value="PSEUDOURIDYLATE SYNTHASE TRUB1"/>
    <property type="match status" value="1"/>
</dbReference>
<dbReference type="InParanoid" id="H3G7Y4"/>
<dbReference type="eggNOG" id="KOG2529">
    <property type="taxonomic scope" value="Eukaryota"/>
</dbReference>
<keyword evidence="7" id="KW-1185">Reference proteome</keyword>
<dbReference type="SUPFAM" id="SSF55120">
    <property type="entry name" value="Pseudouridine synthase"/>
    <property type="match status" value="1"/>
</dbReference>
<dbReference type="AlphaFoldDB" id="H3G7Y4"/>
<name>H3G7Y4_PHYRM</name>
<comment type="similarity">
    <text evidence="1">Belongs to the pseudouridine synthase TruB family.</text>
</comment>
<dbReference type="EC" id="5.4.99.25" evidence="2"/>
<evidence type="ECO:0000313" key="6">
    <source>
        <dbReference type="EnsemblProtists" id="Phyra54028"/>
    </source>
</evidence>
<proteinExistence type="inferred from homology"/>
<dbReference type="HOGENOM" id="CLU_032087_0_0_1"/>
<dbReference type="VEuPathDB" id="FungiDB:KRP22_15173"/>
<dbReference type="VEuPathDB" id="FungiDB:KRP23_14692"/>
<dbReference type="GO" id="GO:0006400">
    <property type="term" value="P:tRNA modification"/>
    <property type="evidence" value="ECO:0000318"/>
    <property type="project" value="GO_Central"/>
</dbReference>
<reference evidence="6" key="2">
    <citation type="submission" date="2015-06" db="UniProtKB">
        <authorList>
            <consortium name="EnsemblProtists"/>
        </authorList>
    </citation>
    <scope>IDENTIFICATION</scope>
    <source>
        <strain evidence="6">Pr102</strain>
    </source>
</reference>
<feature type="domain" description="Pseudouridine synthase II N-terminal" evidence="5">
    <location>
        <begin position="21"/>
        <end position="171"/>
    </location>
</feature>
<dbReference type="FunFam" id="3.30.2350.10:FF:000050">
    <property type="entry name" value="tRNA pseudouridine synthase B"/>
    <property type="match status" value="1"/>
</dbReference>
<evidence type="ECO:0000256" key="2">
    <source>
        <dbReference type="ARBA" id="ARBA00012787"/>
    </source>
</evidence>
<keyword evidence="3" id="KW-0819">tRNA processing</keyword>
<dbReference type="InterPro" id="IPR002501">
    <property type="entry name" value="PsdUridine_synth_N"/>
</dbReference>
<dbReference type="GO" id="GO:0009982">
    <property type="term" value="F:pseudouridine synthase activity"/>
    <property type="evidence" value="ECO:0000318"/>
    <property type="project" value="GO_Central"/>
</dbReference>
<evidence type="ECO:0000256" key="3">
    <source>
        <dbReference type="ARBA" id="ARBA00022694"/>
    </source>
</evidence>
<sequence>GFLNVLKPAGLTSHRCVGLARRVFDTRQVGHGGTLDPMATGVLTLAVGRATRFLQYLTNGKEYRGTIRLGVTTDSDDVTGEILTQRPAPWVDESTAHLTLQRFIGEIDQVPPRVSAIKKDGVRLYKLAREKKASAARGGGIFIESIDVDKFTSGEFPEMDIHVVCGGGTYIRSIARECGEALVVPPEHVGSTCSLRNPAGEFCVGGTLTALERTRSGAFTIDDSLDFDEIRAKVASPLQSIESMLQHLPFVELPQQSAQHWLHGGTV</sequence>
<accession>H3G7Y4</accession>
<dbReference type="HAMAP" id="MF_01080">
    <property type="entry name" value="TruB_bact"/>
    <property type="match status" value="1"/>
</dbReference>
<evidence type="ECO:0000259" key="5">
    <source>
        <dbReference type="Pfam" id="PF01509"/>
    </source>
</evidence>
<dbReference type="Pfam" id="PF01509">
    <property type="entry name" value="TruB_N"/>
    <property type="match status" value="1"/>
</dbReference>
<evidence type="ECO:0000256" key="4">
    <source>
        <dbReference type="ARBA" id="ARBA00023235"/>
    </source>
</evidence>
<keyword evidence="4" id="KW-0413">Isomerase</keyword>
<dbReference type="EMBL" id="DS566084">
    <property type="status" value="NOT_ANNOTATED_CDS"/>
    <property type="molecule type" value="Genomic_DNA"/>
</dbReference>
<organism evidence="6 7">
    <name type="scientific">Phytophthora ramorum</name>
    <name type="common">Sudden oak death agent</name>
    <dbReference type="NCBI Taxonomy" id="164328"/>
    <lineage>
        <taxon>Eukaryota</taxon>
        <taxon>Sar</taxon>
        <taxon>Stramenopiles</taxon>
        <taxon>Oomycota</taxon>
        <taxon>Peronosporomycetes</taxon>
        <taxon>Peronosporales</taxon>
        <taxon>Peronosporaceae</taxon>
        <taxon>Phytophthora</taxon>
    </lineage>
</organism>
<dbReference type="OMA" id="VDKPSGF"/>
<evidence type="ECO:0000256" key="1">
    <source>
        <dbReference type="ARBA" id="ARBA00008999"/>
    </source>
</evidence>
<dbReference type="GO" id="GO:1990481">
    <property type="term" value="P:mRNA pseudouridine synthesis"/>
    <property type="evidence" value="ECO:0000318"/>
    <property type="project" value="GO_Central"/>
</dbReference>
<dbReference type="NCBIfam" id="TIGR00431">
    <property type="entry name" value="TruB"/>
    <property type="match status" value="1"/>
</dbReference>
<dbReference type="Gene3D" id="3.30.2350.10">
    <property type="entry name" value="Pseudouridine synthase"/>
    <property type="match status" value="1"/>
</dbReference>
<evidence type="ECO:0000313" key="7">
    <source>
        <dbReference type="Proteomes" id="UP000005238"/>
    </source>
</evidence>
<dbReference type="GO" id="GO:0160148">
    <property type="term" value="F:tRNA pseudouridine(55) synthase activity"/>
    <property type="evidence" value="ECO:0007669"/>
    <property type="project" value="UniProtKB-EC"/>
</dbReference>
<dbReference type="PANTHER" id="PTHR13767">
    <property type="entry name" value="TRNA-PSEUDOURIDINE SYNTHASE"/>
    <property type="match status" value="1"/>
</dbReference>
<dbReference type="CDD" id="cd02573">
    <property type="entry name" value="PseudoU_synth_EcTruB"/>
    <property type="match status" value="1"/>
</dbReference>
<dbReference type="EnsemblProtists" id="Phyra54028">
    <property type="protein sequence ID" value="Phyra54028"/>
    <property type="gene ID" value="Phyra54028"/>
</dbReference>
<protein>
    <recommendedName>
        <fullName evidence="2">tRNA pseudouridine(55) synthase</fullName>
        <ecNumber evidence="2">5.4.99.25</ecNumber>
    </recommendedName>
</protein>
<dbReference type="Proteomes" id="UP000005238">
    <property type="component" value="Unassembled WGS sequence"/>
</dbReference>
<reference evidence="7" key="1">
    <citation type="journal article" date="2006" name="Science">
        <title>Phytophthora genome sequences uncover evolutionary origins and mechanisms of pathogenesis.</title>
        <authorList>
            <person name="Tyler B.M."/>
            <person name="Tripathy S."/>
            <person name="Zhang X."/>
            <person name="Dehal P."/>
            <person name="Jiang R.H."/>
            <person name="Aerts A."/>
            <person name="Arredondo F.D."/>
            <person name="Baxter L."/>
            <person name="Bensasson D."/>
            <person name="Beynon J.L."/>
            <person name="Chapman J."/>
            <person name="Damasceno C.M."/>
            <person name="Dorrance A.E."/>
            <person name="Dou D."/>
            <person name="Dickerman A.W."/>
            <person name="Dubchak I.L."/>
            <person name="Garbelotto M."/>
            <person name="Gijzen M."/>
            <person name="Gordon S.G."/>
            <person name="Govers F."/>
            <person name="Grunwald N.J."/>
            <person name="Huang W."/>
            <person name="Ivors K.L."/>
            <person name="Jones R.W."/>
            <person name="Kamoun S."/>
            <person name="Krampis K."/>
            <person name="Lamour K.H."/>
            <person name="Lee M.K."/>
            <person name="McDonald W.H."/>
            <person name="Medina M."/>
            <person name="Meijer H.J."/>
            <person name="Nordberg E.K."/>
            <person name="Maclean D.J."/>
            <person name="Ospina-Giraldo M.D."/>
            <person name="Morris P.F."/>
            <person name="Phuntumart V."/>
            <person name="Putnam N.H."/>
            <person name="Rash S."/>
            <person name="Rose J.K."/>
            <person name="Sakihama Y."/>
            <person name="Salamov A.A."/>
            <person name="Savidor A."/>
            <person name="Scheuring C.F."/>
            <person name="Smith B.M."/>
            <person name="Sobral B.W."/>
            <person name="Terry A."/>
            <person name="Torto-Alalibo T.A."/>
            <person name="Win J."/>
            <person name="Xu Z."/>
            <person name="Zhang H."/>
            <person name="Grigoriev I.V."/>
            <person name="Rokhsar D.S."/>
            <person name="Boore J.L."/>
        </authorList>
    </citation>
    <scope>NUCLEOTIDE SEQUENCE [LARGE SCALE GENOMIC DNA]</scope>
    <source>
        <strain evidence="7">Pr102</strain>
    </source>
</reference>
<dbReference type="STRING" id="164328.H3G7Y4"/>
<dbReference type="GO" id="GO:0003723">
    <property type="term" value="F:RNA binding"/>
    <property type="evidence" value="ECO:0007669"/>
    <property type="project" value="InterPro"/>
</dbReference>
<dbReference type="InterPro" id="IPR014780">
    <property type="entry name" value="tRNA_psdUridine_synth_TruB"/>
</dbReference>